<dbReference type="SUPFAM" id="SSF54211">
    <property type="entry name" value="Ribosomal protein S5 domain 2-like"/>
    <property type="match status" value="1"/>
</dbReference>
<dbReference type="SUPFAM" id="SSF55060">
    <property type="entry name" value="GHMP Kinase, C-terminal domain"/>
    <property type="match status" value="1"/>
</dbReference>
<evidence type="ECO:0000259" key="4">
    <source>
        <dbReference type="Pfam" id="PF00288"/>
    </source>
</evidence>
<feature type="domain" description="GHMP kinase N-terminal" evidence="4">
    <location>
        <begin position="92"/>
        <end position="177"/>
    </location>
</feature>
<evidence type="ECO:0000256" key="3">
    <source>
        <dbReference type="SAM" id="Phobius"/>
    </source>
</evidence>
<dbReference type="AlphaFoldDB" id="A0A8S1J418"/>
<keyword evidence="3" id="KW-0812">Transmembrane</keyword>
<evidence type="ECO:0000313" key="5">
    <source>
        <dbReference type="EMBL" id="CAD7702436.1"/>
    </source>
</evidence>
<keyword evidence="6" id="KW-1185">Reference proteome</keyword>
<name>A0A8S1J418_9CHLO</name>
<feature type="transmembrane region" description="Helical" evidence="3">
    <location>
        <begin position="119"/>
        <end position="141"/>
    </location>
</feature>
<dbReference type="InterPro" id="IPR036554">
    <property type="entry name" value="GHMP_kinase_C_sf"/>
</dbReference>
<organism evidence="5 6">
    <name type="scientific">Ostreobium quekettii</name>
    <dbReference type="NCBI Taxonomy" id="121088"/>
    <lineage>
        <taxon>Eukaryota</taxon>
        <taxon>Viridiplantae</taxon>
        <taxon>Chlorophyta</taxon>
        <taxon>core chlorophytes</taxon>
        <taxon>Ulvophyceae</taxon>
        <taxon>TCBD clade</taxon>
        <taxon>Bryopsidales</taxon>
        <taxon>Ostreobineae</taxon>
        <taxon>Ostreobiaceae</taxon>
        <taxon>Ostreobium</taxon>
    </lineage>
</organism>
<evidence type="ECO:0000256" key="2">
    <source>
        <dbReference type="ARBA" id="ARBA00022840"/>
    </source>
</evidence>
<accession>A0A8S1J418</accession>
<evidence type="ECO:0000313" key="6">
    <source>
        <dbReference type="Proteomes" id="UP000708148"/>
    </source>
</evidence>
<dbReference type="Proteomes" id="UP000708148">
    <property type="component" value="Unassembled WGS sequence"/>
</dbReference>
<evidence type="ECO:0000256" key="1">
    <source>
        <dbReference type="ARBA" id="ARBA00022741"/>
    </source>
</evidence>
<comment type="caution">
    <text evidence="5">The sequence shown here is derived from an EMBL/GenBank/DDBJ whole genome shotgun (WGS) entry which is preliminary data.</text>
</comment>
<keyword evidence="2" id="KW-0067">ATP-binding</keyword>
<dbReference type="InterPro" id="IPR006204">
    <property type="entry name" value="GHMP_kinase_N_dom"/>
</dbReference>
<reference evidence="5" key="1">
    <citation type="submission" date="2020-12" db="EMBL/GenBank/DDBJ databases">
        <authorList>
            <person name="Iha C."/>
        </authorList>
    </citation>
    <scope>NUCLEOTIDE SEQUENCE</scope>
</reference>
<dbReference type="Pfam" id="PF00288">
    <property type="entry name" value="GHMP_kinases_N"/>
    <property type="match status" value="1"/>
</dbReference>
<protein>
    <recommendedName>
        <fullName evidence="4">GHMP kinase N-terminal domain-containing protein</fullName>
    </recommendedName>
</protein>
<dbReference type="PANTHER" id="PTHR38710">
    <property type="entry name" value="WITH PUTATIVE URIDYL PYROPHOSPHORYLASE-RELATED"/>
    <property type="match status" value="1"/>
</dbReference>
<dbReference type="InterPro" id="IPR020568">
    <property type="entry name" value="Ribosomal_Su5_D2-typ_SF"/>
</dbReference>
<keyword evidence="1" id="KW-0547">Nucleotide-binding</keyword>
<keyword evidence="3" id="KW-1133">Transmembrane helix</keyword>
<proteinExistence type="predicted"/>
<dbReference type="InterPro" id="IPR053034">
    <property type="entry name" value="Glucuronokinase-like"/>
</dbReference>
<dbReference type="PRINTS" id="PR00959">
    <property type="entry name" value="MEVGALKINASE"/>
</dbReference>
<dbReference type="OrthoDB" id="1924968at2759"/>
<keyword evidence="3" id="KW-0472">Membrane</keyword>
<gene>
    <name evidence="5" type="ORF">OSTQU699_LOCUS7793</name>
</gene>
<dbReference type="PANTHER" id="PTHR38710:SF1">
    <property type="entry name" value="WITH PUTATIVE URIDYL PYROPHOSPHORYLASE-RELATED"/>
    <property type="match status" value="1"/>
</dbReference>
<sequence length="274" mass="30421">MAPFEETVGVAHARTGLLGNPSDQYEGKVIAVSVANFHAEVRMVPSEQLEFHPHALHDTNCYCSMSEMVEAVQSKGYYGGVRLLKAICKRFYEYCRDHDIQLKEVNFRMSYSTNVPRQLGLAGSSAIVSAALSCLLSFYGIEDMMPLRDRPGLILSAEGELGITAGLMDRVVQVYGGCVFMDFNGDYVKQHGRGRYKSLPVDKLPRLWLVLSRTPSESGKVHSGAKQRWLDGDQEIRRVMAEAAGTAEMGRNALLDGDHKALGVAMNRNFDLRR</sequence>
<dbReference type="Gene3D" id="3.30.230.120">
    <property type="match status" value="1"/>
</dbReference>
<dbReference type="EMBL" id="CAJHUC010001827">
    <property type="protein sequence ID" value="CAD7702436.1"/>
    <property type="molecule type" value="Genomic_DNA"/>
</dbReference>
<dbReference type="GO" id="GO:0005524">
    <property type="term" value="F:ATP binding"/>
    <property type="evidence" value="ECO:0007669"/>
    <property type="project" value="UniProtKB-KW"/>
</dbReference>